<dbReference type="GeneID" id="70178326"/>
<dbReference type="EMBL" id="JAGTJQ010000001">
    <property type="protein sequence ID" value="KAH7041170.1"/>
    <property type="molecule type" value="Genomic_DNA"/>
</dbReference>
<dbReference type="RefSeq" id="XP_046019225.1">
    <property type="nucleotide sequence ID" value="XM_046148780.1"/>
</dbReference>
<organism evidence="1 2">
    <name type="scientific">Microdochium trichocladiopsis</name>
    <dbReference type="NCBI Taxonomy" id="1682393"/>
    <lineage>
        <taxon>Eukaryota</taxon>
        <taxon>Fungi</taxon>
        <taxon>Dikarya</taxon>
        <taxon>Ascomycota</taxon>
        <taxon>Pezizomycotina</taxon>
        <taxon>Sordariomycetes</taxon>
        <taxon>Xylariomycetidae</taxon>
        <taxon>Xylariales</taxon>
        <taxon>Microdochiaceae</taxon>
        <taxon>Microdochium</taxon>
    </lineage>
</organism>
<protein>
    <submittedName>
        <fullName evidence="1">Uncharacterized protein</fullName>
    </submittedName>
</protein>
<evidence type="ECO:0000313" key="2">
    <source>
        <dbReference type="Proteomes" id="UP000756346"/>
    </source>
</evidence>
<gene>
    <name evidence="1" type="ORF">B0I36DRAFT_20160</name>
</gene>
<accession>A0A9P8YLH4</accession>
<evidence type="ECO:0000313" key="1">
    <source>
        <dbReference type="EMBL" id="KAH7041170.1"/>
    </source>
</evidence>
<comment type="caution">
    <text evidence="1">The sequence shown here is derived from an EMBL/GenBank/DDBJ whole genome shotgun (WGS) entry which is preliminary data.</text>
</comment>
<dbReference type="Proteomes" id="UP000756346">
    <property type="component" value="Unassembled WGS sequence"/>
</dbReference>
<name>A0A9P8YLH4_9PEZI</name>
<keyword evidence="2" id="KW-1185">Reference proteome</keyword>
<reference evidence="1" key="1">
    <citation type="journal article" date="2021" name="Nat. Commun.">
        <title>Genetic determinants of endophytism in the Arabidopsis root mycobiome.</title>
        <authorList>
            <person name="Mesny F."/>
            <person name="Miyauchi S."/>
            <person name="Thiergart T."/>
            <person name="Pickel B."/>
            <person name="Atanasova L."/>
            <person name="Karlsson M."/>
            <person name="Huettel B."/>
            <person name="Barry K.W."/>
            <person name="Haridas S."/>
            <person name="Chen C."/>
            <person name="Bauer D."/>
            <person name="Andreopoulos W."/>
            <person name="Pangilinan J."/>
            <person name="LaButti K."/>
            <person name="Riley R."/>
            <person name="Lipzen A."/>
            <person name="Clum A."/>
            <person name="Drula E."/>
            <person name="Henrissat B."/>
            <person name="Kohler A."/>
            <person name="Grigoriev I.V."/>
            <person name="Martin F.M."/>
            <person name="Hacquard S."/>
        </authorList>
    </citation>
    <scope>NUCLEOTIDE SEQUENCE</scope>
    <source>
        <strain evidence="1">MPI-CAGE-CH-0230</strain>
    </source>
</reference>
<sequence length="94" mass="10661">MLEFASVFLNGTSPDVRWTSNIEASSCQSYSSLEEYGRKCSGTTMRENSDARTCWNPQTGQQEYGHIYAKSLSELNIKPTIIWGSDQHGLYWLT</sequence>
<dbReference type="AlphaFoldDB" id="A0A9P8YLH4"/>
<proteinExistence type="predicted"/>